<comment type="similarity">
    <text evidence="1">Belongs to the glycosyl hydrolase 3 family.</text>
</comment>
<evidence type="ECO:0000256" key="2">
    <source>
        <dbReference type="ARBA" id="ARBA00022801"/>
    </source>
</evidence>
<dbReference type="InterPro" id="IPR013783">
    <property type="entry name" value="Ig-like_fold"/>
</dbReference>
<keyword evidence="7" id="KW-1185">Reference proteome</keyword>
<dbReference type="InterPro" id="IPR050288">
    <property type="entry name" value="Cellulose_deg_GH3"/>
</dbReference>
<dbReference type="Pfam" id="PF14310">
    <property type="entry name" value="Fn3-like"/>
    <property type="match status" value="1"/>
</dbReference>
<dbReference type="Pfam" id="PF01915">
    <property type="entry name" value="Glyco_hydro_3_C"/>
    <property type="match status" value="1"/>
</dbReference>
<evidence type="ECO:0000256" key="1">
    <source>
        <dbReference type="ARBA" id="ARBA00005336"/>
    </source>
</evidence>
<dbReference type="InterPro" id="IPR002772">
    <property type="entry name" value="Glyco_hydro_3_C"/>
</dbReference>
<dbReference type="Gene3D" id="3.40.50.1700">
    <property type="entry name" value="Glycoside hydrolase family 3 C-terminal domain"/>
    <property type="match status" value="1"/>
</dbReference>
<dbReference type="InterPro" id="IPR001764">
    <property type="entry name" value="Glyco_hydro_3_N"/>
</dbReference>
<evidence type="ECO:0000313" key="7">
    <source>
        <dbReference type="Proteomes" id="UP000005561"/>
    </source>
</evidence>
<dbReference type="InterPro" id="IPR036962">
    <property type="entry name" value="Glyco_hydro_3_N_sf"/>
</dbReference>
<dbReference type="Gene3D" id="3.20.20.300">
    <property type="entry name" value="Glycoside hydrolase, family 3, N-terminal domain"/>
    <property type="match status" value="1"/>
</dbReference>
<dbReference type="SUPFAM" id="SSF51445">
    <property type="entry name" value="(Trans)glycosidases"/>
    <property type="match status" value="1"/>
</dbReference>
<keyword evidence="4" id="KW-0472">Membrane</keyword>
<name>C6LE60_9FIRM</name>
<proteinExistence type="inferred from homology"/>
<dbReference type="GO" id="GO:0004553">
    <property type="term" value="F:hydrolase activity, hydrolyzing O-glycosyl compounds"/>
    <property type="evidence" value="ECO:0007669"/>
    <property type="project" value="InterPro"/>
</dbReference>
<evidence type="ECO:0000313" key="6">
    <source>
        <dbReference type="EMBL" id="EET61264.1"/>
    </source>
</evidence>
<dbReference type="eggNOG" id="COG1472">
    <property type="taxonomic scope" value="Bacteria"/>
</dbReference>
<dbReference type="InterPro" id="IPR017853">
    <property type="entry name" value="GH"/>
</dbReference>
<dbReference type="AlphaFoldDB" id="C6LE60"/>
<dbReference type="SMART" id="SM01217">
    <property type="entry name" value="Fn3_like"/>
    <property type="match status" value="1"/>
</dbReference>
<dbReference type="PANTHER" id="PTHR42715">
    <property type="entry name" value="BETA-GLUCOSIDASE"/>
    <property type="match status" value="1"/>
</dbReference>
<feature type="domain" description="Fibronectin type III-like" evidence="5">
    <location>
        <begin position="460"/>
        <end position="538"/>
    </location>
</feature>
<dbReference type="Gene3D" id="2.60.40.10">
    <property type="entry name" value="Immunoglobulins"/>
    <property type="match status" value="1"/>
</dbReference>
<keyword evidence="4" id="KW-0812">Transmembrane</keyword>
<dbReference type="PRINTS" id="PR00133">
    <property type="entry name" value="GLHYDRLASE3"/>
</dbReference>
<feature type="transmembrane region" description="Helical" evidence="4">
    <location>
        <begin position="48"/>
        <end position="67"/>
    </location>
</feature>
<keyword evidence="4" id="KW-1133">Transmembrane helix</keyword>
<protein>
    <submittedName>
        <fullName evidence="6">Glycosyl hydrolase family 3 N-terminal domain protein</fullName>
    </submittedName>
</protein>
<sequence length="1054" mass="115640">MAEIPLRSDSERIFADTGPARPDRYTHNFKKERRLYMRSSKKRTLKKVLTNIFVILLVLVYFGSSVASEFTGQINSFLGISTSKMVNKDGSPVDENAYARYYESEFTSVADLKAAGLAKVREVEGEGAVLLKNDNNTLPLQGTEVSLFGATAISPVYGGTGSGAVSSADAPSYKDVMEEGGFTVVNSELLDWYLAEEYGRDFDEGNINEASWKSIQKSDAVDSFGNGEAAIFVVGRVGGEANDLKSVNHDDGQNGDYLRLNKSERAVLEGLKEYKDEGKISSIIVLINSANPISADFINEEDYGIDAALWIGSVGQTGLYAVADILSGAVNPSGSLPDTWWMDNLLDPAMANFGSYTYEGSENYDFGSHGRVYNMYVVYQEGIYVGYRYTETRYEDVVLGTENAGDYEYDEVVAYPFGYGLSYTEFEMSDMEVSKSGEGQDTTYTVSVNVTNTGDVAGKKAVQIYAQKPYTDYDKENQIEKAAVELVGYGKTQMLEPGASETVTVEVPEYFLTSYDAYGTGVYILDEGKYYFTAADNSHVAANNILAAKGMKVSDGMTEEGNEDMVYDVDYDFDSETYATAYGTGSEVTSLFADTDINRYEGRGDNSVTYISRSDWEGTTMLFTPDDDEGYNTNYVKLTMTDQIAADVVLDDSDLPENDGNWPTMGSTETTYQLIDMLNDESGNPIPYSDEKWEEFLDQLTYSQLSQLCAVGLRMTVAVQEIGKPETLDHNGPSGVTQAYSIGPNGYATQTNDPDKSLTGTCYPCNGIIAATFNDQLVEEVGTLIGEDAMWAGYAGFYGTGLNIHRTPYAGRVFEYYSEDGILTGLIAGVETAAIQSKGVYVYNKHFALNDQEEQRQGIGTWCNEQALRELYLRAFELPIVNADAKCVMTAFNRLGAHWAGSYYNLITSWLRGEAGMTGFAVTDMYDGSYMSKPHEVLAGNDIPDNYPGVSGTNVENAASDLGFEFADYGPGASKENAQIAQAMRESAHRILYTVVHSRGMDGISADTMIVQVTPWWSTLLTVLTYVFAVLSLLSAIWLVLDIAGISFKKKKKA</sequence>
<evidence type="ECO:0000259" key="5">
    <source>
        <dbReference type="SMART" id="SM01217"/>
    </source>
</evidence>
<dbReference type="InterPro" id="IPR026891">
    <property type="entry name" value="Fn3-like"/>
</dbReference>
<dbReference type="EMBL" id="ACCL02000007">
    <property type="protein sequence ID" value="EET61264.1"/>
    <property type="molecule type" value="Genomic_DNA"/>
</dbReference>
<dbReference type="GO" id="GO:0005975">
    <property type="term" value="P:carbohydrate metabolic process"/>
    <property type="evidence" value="ECO:0007669"/>
    <property type="project" value="InterPro"/>
</dbReference>
<dbReference type="Proteomes" id="UP000005561">
    <property type="component" value="Unassembled WGS sequence"/>
</dbReference>
<organism evidence="6 7">
    <name type="scientific">Marvinbryantia formatexigens DSM 14469</name>
    <dbReference type="NCBI Taxonomy" id="478749"/>
    <lineage>
        <taxon>Bacteria</taxon>
        <taxon>Bacillati</taxon>
        <taxon>Bacillota</taxon>
        <taxon>Clostridia</taxon>
        <taxon>Lachnospirales</taxon>
        <taxon>Lachnospiraceae</taxon>
        <taxon>Marvinbryantia</taxon>
    </lineage>
</organism>
<evidence type="ECO:0000256" key="4">
    <source>
        <dbReference type="SAM" id="Phobius"/>
    </source>
</evidence>
<reference evidence="6" key="1">
    <citation type="submission" date="2009-07" db="EMBL/GenBank/DDBJ databases">
        <authorList>
            <person name="Weinstock G."/>
            <person name="Sodergren E."/>
            <person name="Clifton S."/>
            <person name="Fulton L."/>
            <person name="Fulton B."/>
            <person name="Courtney L."/>
            <person name="Fronick C."/>
            <person name="Harrison M."/>
            <person name="Strong C."/>
            <person name="Farmer C."/>
            <person name="Delahaunty K."/>
            <person name="Markovic C."/>
            <person name="Hall O."/>
            <person name="Minx P."/>
            <person name="Tomlinson C."/>
            <person name="Mitreva M."/>
            <person name="Nelson J."/>
            <person name="Hou S."/>
            <person name="Wollam A."/>
            <person name="Pepin K.H."/>
            <person name="Johnson M."/>
            <person name="Bhonagiri V."/>
            <person name="Nash W.E."/>
            <person name="Warren W."/>
            <person name="Chinwalla A."/>
            <person name="Mardis E.R."/>
            <person name="Wilson R.K."/>
        </authorList>
    </citation>
    <scope>NUCLEOTIDE SEQUENCE [LARGE SCALE GENOMIC DNA]</scope>
    <source>
        <strain evidence="6">DSM 14469</strain>
    </source>
</reference>
<dbReference type="Pfam" id="PF00933">
    <property type="entry name" value="Glyco_hydro_3"/>
    <property type="match status" value="1"/>
</dbReference>
<gene>
    <name evidence="6" type="ORF">BRYFOR_06909</name>
</gene>
<feature type="region of interest" description="Disordered" evidence="3">
    <location>
        <begin position="726"/>
        <end position="748"/>
    </location>
</feature>
<dbReference type="PANTHER" id="PTHR42715:SF10">
    <property type="entry name" value="BETA-GLUCOSIDASE"/>
    <property type="match status" value="1"/>
</dbReference>
<evidence type="ECO:0000256" key="3">
    <source>
        <dbReference type="SAM" id="MobiDB-lite"/>
    </source>
</evidence>
<dbReference type="InterPro" id="IPR036881">
    <property type="entry name" value="Glyco_hydro_3_C_sf"/>
</dbReference>
<keyword evidence="2 6" id="KW-0378">Hydrolase</keyword>
<feature type="transmembrane region" description="Helical" evidence="4">
    <location>
        <begin position="1016"/>
        <end position="1041"/>
    </location>
</feature>
<dbReference type="STRING" id="168384.SAMN05660368_01202"/>
<dbReference type="SUPFAM" id="SSF52279">
    <property type="entry name" value="Beta-D-glucan exohydrolase, C-terminal domain"/>
    <property type="match status" value="1"/>
</dbReference>
<accession>C6LE60</accession>
<comment type="caution">
    <text evidence="6">The sequence shown here is derived from an EMBL/GenBank/DDBJ whole genome shotgun (WGS) entry which is preliminary data.</text>
</comment>